<evidence type="ECO:0000313" key="1">
    <source>
        <dbReference type="EMBL" id="TGK01779.1"/>
    </source>
</evidence>
<dbReference type="PANTHER" id="PTHR33973">
    <property type="entry name" value="OS07G0153300 PROTEIN"/>
    <property type="match status" value="1"/>
</dbReference>
<protein>
    <submittedName>
        <fullName evidence="1">DUF1365 domain-containing protein</fullName>
    </submittedName>
</protein>
<comment type="caution">
    <text evidence="1">The sequence shown here is derived from an EMBL/GenBank/DDBJ whole genome shotgun (WGS) entry which is preliminary data.</text>
</comment>
<dbReference type="EMBL" id="RQER01000005">
    <property type="protein sequence ID" value="TGK01779.1"/>
    <property type="molecule type" value="Genomic_DNA"/>
</dbReference>
<reference evidence="3 4" key="2">
    <citation type="journal article" date="2019" name="PLoS Negl. Trop. Dis.">
        <title>Revisiting the worldwide diversity of Leptospira species in the environment.</title>
        <authorList>
            <person name="Vincent A.T."/>
            <person name="Schiettekatte O."/>
            <person name="Bourhy P."/>
            <person name="Veyrier F.J."/>
            <person name="Picardeau M."/>
        </authorList>
    </citation>
    <scope>NUCLEOTIDE SEQUENCE [LARGE SCALE GENOMIC DNA]</scope>
    <source>
        <strain evidence="3">201702690</strain>
        <strain evidence="1 4">SSW18</strain>
    </source>
</reference>
<evidence type="ECO:0000313" key="4">
    <source>
        <dbReference type="Proteomes" id="UP000297946"/>
    </source>
</evidence>
<dbReference type="OrthoDB" id="9778801at2"/>
<dbReference type="EMBL" id="RQGC01000012">
    <property type="protein sequence ID" value="TGL39385.1"/>
    <property type="molecule type" value="Genomic_DNA"/>
</dbReference>
<evidence type="ECO:0000313" key="2">
    <source>
        <dbReference type="EMBL" id="TGL39385.1"/>
    </source>
</evidence>
<dbReference type="Pfam" id="PF07103">
    <property type="entry name" value="DUF1365"/>
    <property type="match status" value="1"/>
</dbReference>
<accession>A0A5F1ZS99</accession>
<dbReference type="InterPro" id="IPR010775">
    <property type="entry name" value="DUF1365"/>
</dbReference>
<dbReference type="RefSeq" id="WP_135646578.1">
    <property type="nucleotide sequence ID" value="NZ_RQER01000005.1"/>
</dbReference>
<sequence>MGLNSKIIEAKVMHDRSVPKRNRFRYGIFTFLLDLDELDVLNDRSLLFGKNKFRTFSFYDSDHLSFGKEGLKENFLEYIRGQGVKEKVEKVTLITNLRVFGYVFNPVSFYFAEGPNGDPVCALAEVGNTFGEMKLYFLGKESLEQKGFRKREEKFFYVSPFVSLDSEFDFYLNPPSGERINLRIDAFEKGERVMVTTYTGKARELTDPNLLWMFFKYPFVTLRVIGLIHWQAFLLYLKKIPFIKKDDGQDQQRGLHLGRR</sequence>
<organism evidence="1 4">
    <name type="scientific">Leptospira langatensis</name>
    <dbReference type="NCBI Taxonomy" id="2484983"/>
    <lineage>
        <taxon>Bacteria</taxon>
        <taxon>Pseudomonadati</taxon>
        <taxon>Spirochaetota</taxon>
        <taxon>Spirochaetia</taxon>
        <taxon>Leptospirales</taxon>
        <taxon>Leptospiraceae</taxon>
        <taxon>Leptospira</taxon>
    </lineage>
</organism>
<reference evidence="2" key="1">
    <citation type="submission" date="2018-10" db="EMBL/GenBank/DDBJ databases">
        <authorList>
            <person name="Vincent A.T."/>
            <person name="Schiettekatte O."/>
            <person name="Bourhy P."/>
            <person name="Veyrier F.J."/>
            <person name="Picardeau M."/>
        </authorList>
    </citation>
    <scope>NUCLEOTIDE SEQUENCE</scope>
    <source>
        <strain evidence="2">201702690</strain>
    </source>
</reference>
<dbReference type="AlphaFoldDB" id="A0A5F1ZS99"/>
<dbReference type="Proteomes" id="UP000297946">
    <property type="component" value="Unassembled WGS sequence"/>
</dbReference>
<keyword evidence="3" id="KW-1185">Reference proteome</keyword>
<gene>
    <name evidence="1" type="ORF">EHO57_08215</name>
    <name evidence="2" type="ORF">EHQ53_14975</name>
</gene>
<evidence type="ECO:0000313" key="3">
    <source>
        <dbReference type="Proteomes" id="UP000297273"/>
    </source>
</evidence>
<name>A0A5F1ZS99_9LEPT</name>
<proteinExistence type="predicted"/>
<dbReference type="Proteomes" id="UP000297273">
    <property type="component" value="Unassembled WGS sequence"/>
</dbReference>
<dbReference type="PANTHER" id="PTHR33973:SF4">
    <property type="entry name" value="OS07G0153300 PROTEIN"/>
    <property type="match status" value="1"/>
</dbReference>